<dbReference type="PANTHER" id="PTHR31793:SF37">
    <property type="entry name" value="ACYL-COA THIOESTER HYDROLASE YBGC"/>
    <property type="match status" value="1"/>
</dbReference>
<name>A0A7L7LAA1_9BACT</name>
<evidence type="ECO:0000313" key="2">
    <source>
        <dbReference type="EMBL" id="QMU29475.1"/>
    </source>
</evidence>
<dbReference type="SUPFAM" id="SSF54637">
    <property type="entry name" value="Thioesterase/thiol ester dehydrase-isomerase"/>
    <property type="match status" value="1"/>
</dbReference>
<dbReference type="AlphaFoldDB" id="A0A7L7LAA1"/>
<dbReference type="RefSeq" id="WP_182411934.1">
    <property type="nucleotide sequence ID" value="NZ_CP055153.1"/>
</dbReference>
<dbReference type="EMBL" id="CP055153">
    <property type="protein sequence ID" value="QMU29475.1"/>
    <property type="molecule type" value="Genomic_DNA"/>
</dbReference>
<gene>
    <name evidence="2" type="ORF">HUW48_16145</name>
</gene>
<proteinExistence type="predicted"/>
<reference evidence="2 3" key="2">
    <citation type="submission" date="2020-08" db="EMBL/GenBank/DDBJ databases">
        <title>Adhaeribacter dokdonensis sp. nov., isolated from the rhizosphere of Elymus tsukushiensis, a plant native to the Dokdo Islands, Republic of Korea.</title>
        <authorList>
            <person name="Ghim S.Y."/>
        </authorList>
    </citation>
    <scope>NUCLEOTIDE SEQUENCE [LARGE SCALE GENOMIC DNA]</scope>
    <source>
        <strain evidence="2 3">KUDC8001</strain>
    </source>
</reference>
<keyword evidence="3" id="KW-1185">Reference proteome</keyword>
<organism evidence="2 3">
    <name type="scientific">Adhaeribacter radiodurans</name>
    <dbReference type="NCBI Taxonomy" id="2745197"/>
    <lineage>
        <taxon>Bacteria</taxon>
        <taxon>Pseudomonadati</taxon>
        <taxon>Bacteroidota</taxon>
        <taxon>Cytophagia</taxon>
        <taxon>Cytophagales</taxon>
        <taxon>Hymenobacteraceae</taxon>
        <taxon>Adhaeribacter</taxon>
    </lineage>
</organism>
<dbReference type="CDD" id="cd00586">
    <property type="entry name" value="4HBT"/>
    <property type="match status" value="1"/>
</dbReference>
<keyword evidence="1" id="KW-0378">Hydrolase</keyword>
<dbReference type="KEGG" id="add:HUW48_16145"/>
<dbReference type="GO" id="GO:0047617">
    <property type="term" value="F:fatty acyl-CoA hydrolase activity"/>
    <property type="evidence" value="ECO:0007669"/>
    <property type="project" value="TreeGrafter"/>
</dbReference>
<evidence type="ECO:0000313" key="3">
    <source>
        <dbReference type="Proteomes" id="UP000514509"/>
    </source>
</evidence>
<dbReference type="Pfam" id="PF13279">
    <property type="entry name" value="4HBT_2"/>
    <property type="match status" value="1"/>
</dbReference>
<dbReference type="Proteomes" id="UP000514509">
    <property type="component" value="Chromosome"/>
</dbReference>
<dbReference type="Gene3D" id="3.10.129.10">
    <property type="entry name" value="Hotdog Thioesterase"/>
    <property type="match status" value="1"/>
</dbReference>
<dbReference type="InterPro" id="IPR050563">
    <property type="entry name" value="4-hydroxybenzoyl-CoA_TE"/>
</dbReference>
<sequence length="134" mass="15672">MEDKHPQNKFSHLIKVRQEDIDVMGHVNNVVYLRWVQEVATAHWEYAAPENIKSLYLWVVLRHEIDYHRPAFLNDDIQGLTWVGTHQGAKFERFVSLYRAGSDQLLASAKTTWCLLDAVTMRPKRIEQDVLSIL</sequence>
<dbReference type="PANTHER" id="PTHR31793">
    <property type="entry name" value="4-HYDROXYBENZOYL-COA THIOESTERASE FAMILY MEMBER"/>
    <property type="match status" value="1"/>
</dbReference>
<evidence type="ECO:0000256" key="1">
    <source>
        <dbReference type="ARBA" id="ARBA00022801"/>
    </source>
</evidence>
<accession>A0A7L7LAA1</accession>
<protein>
    <submittedName>
        <fullName evidence="2">Acyl-CoA thioesterase</fullName>
    </submittedName>
</protein>
<reference evidence="2 3" key="1">
    <citation type="submission" date="2020-06" db="EMBL/GenBank/DDBJ databases">
        <authorList>
            <person name="Hwang Y.J."/>
        </authorList>
    </citation>
    <scope>NUCLEOTIDE SEQUENCE [LARGE SCALE GENOMIC DNA]</scope>
    <source>
        <strain evidence="2 3">KUDC8001</strain>
    </source>
</reference>
<dbReference type="InterPro" id="IPR029069">
    <property type="entry name" value="HotDog_dom_sf"/>
</dbReference>